<dbReference type="GO" id="GO:0016491">
    <property type="term" value="F:oxidoreductase activity"/>
    <property type="evidence" value="ECO:0007669"/>
    <property type="project" value="InterPro"/>
</dbReference>
<dbReference type="RefSeq" id="WP_263071508.1">
    <property type="nucleotide sequence ID" value="NZ_JAOUSF010000001.1"/>
</dbReference>
<dbReference type="SUPFAM" id="SSF51430">
    <property type="entry name" value="NAD(P)-linked oxidoreductase"/>
    <property type="match status" value="1"/>
</dbReference>
<dbReference type="InterPro" id="IPR023210">
    <property type="entry name" value="NADP_OxRdtase_dom"/>
</dbReference>
<evidence type="ECO:0000259" key="1">
    <source>
        <dbReference type="Pfam" id="PF00248"/>
    </source>
</evidence>
<dbReference type="CDD" id="cd19092">
    <property type="entry name" value="AKR_BsYcsN_EcYdhF-like"/>
    <property type="match status" value="1"/>
</dbReference>
<dbReference type="Gene3D" id="3.20.20.100">
    <property type="entry name" value="NADP-dependent oxidoreductase domain"/>
    <property type="match status" value="1"/>
</dbReference>
<dbReference type="PANTHER" id="PTHR43364:SF1">
    <property type="entry name" value="OXIDOREDUCTASE YDHF"/>
    <property type="match status" value="1"/>
</dbReference>
<dbReference type="InterPro" id="IPR036812">
    <property type="entry name" value="NAD(P)_OxRdtase_dom_sf"/>
</dbReference>
<dbReference type="Pfam" id="PF00248">
    <property type="entry name" value="Aldo_ket_red"/>
    <property type="match status" value="1"/>
</dbReference>
<comment type="caution">
    <text evidence="2">The sequence shown here is derived from an EMBL/GenBank/DDBJ whole genome shotgun (WGS) entry which is preliminary data.</text>
</comment>
<feature type="domain" description="NADP-dependent oxidoreductase" evidence="1">
    <location>
        <begin position="16"/>
        <end position="296"/>
    </location>
</feature>
<gene>
    <name evidence="2" type="ORF">OEV98_02220</name>
</gene>
<reference evidence="2" key="1">
    <citation type="submission" date="2022-10" db="EMBL/GenBank/DDBJ databases">
        <title>Description of Fervidibacillus gen. nov. in the family Fervidibacillaceae fam. nov. with two species, Fervidibacillus albus sp. nov., and Fervidibacillus halotolerans sp. nov., isolated from tidal flat sediments.</title>
        <authorList>
            <person name="Kwon K.K."/>
            <person name="Yang S.-H."/>
        </authorList>
    </citation>
    <scope>NUCLEOTIDE SEQUENCE</scope>
    <source>
        <strain evidence="2">JCM 19140</strain>
    </source>
</reference>
<dbReference type="Proteomes" id="UP001209318">
    <property type="component" value="Unassembled WGS sequence"/>
</dbReference>
<dbReference type="PANTHER" id="PTHR43364">
    <property type="entry name" value="NADH-SPECIFIC METHYLGLYOXAL REDUCTASE-RELATED"/>
    <property type="match status" value="1"/>
</dbReference>
<keyword evidence="3" id="KW-1185">Reference proteome</keyword>
<accession>A0AAE3IQK2</accession>
<proteinExistence type="predicted"/>
<dbReference type="PRINTS" id="PR00069">
    <property type="entry name" value="ALDKETRDTASE"/>
</dbReference>
<protein>
    <submittedName>
        <fullName evidence="2">Aldo/keto reductase</fullName>
    </submittedName>
</protein>
<evidence type="ECO:0000313" key="3">
    <source>
        <dbReference type="Proteomes" id="UP001209318"/>
    </source>
</evidence>
<dbReference type="GO" id="GO:0005829">
    <property type="term" value="C:cytosol"/>
    <property type="evidence" value="ECO:0007669"/>
    <property type="project" value="TreeGrafter"/>
</dbReference>
<sequence length="305" mass="34304">MKKIQLGTSSLQVSDIALGCMNLSRLTTKEAATVIHNAQQLGINFFDHADIYGGGKSEEVFAEAIGMNPSIREKMIIQTKTGIRQGYYDFSKAHIIESVNGSLKRLQTDYVDVLLLHRPDALVEPEEVAEAFNELHESGKVLHFGVSNHNPMQIELLKRFVRQDLIVNQLQFGVMHTGMIDAGVQVNTKHVNSINRDGSILDYSRLNDMTIQAWSPFRYGNFEGIFIDNEKFPEINVKLQEIGDKYGADKSAVSVAWILRHPAKIQTIVGTMTPSRLTNIAKASEIELTREEWYEIYRAVGNQLP</sequence>
<organism evidence="2 3">
    <name type="scientific">Perspicuibacillus lycopersici</name>
    <dbReference type="NCBI Taxonomy" id="1325689"/>
    <lineage>
        <taxon>Bacteria</taxon>
        <taxon>Bacillati</taxon>
        <taxon>Bacillota</taxon>
        <taxon>Bacilli</taxon>
        <taxon>Bacillales</taxon>
        <taxon>Bacillaceae</taxon>
        <taxon>Perspicuibacillus</taxon>
    </lineage>
</organism>
<evidence type="ECO:0000313" key="2">
    <source>
        <dbReference type="EMBL" id="MCU9612377.1"/>
    </source>
</evidence>
<dbReference type="AlphaFoldDB" id="A0AAE3IQK2"/>
<dbReference type="EMBL" id="JAOUSF010000001">
    <property type="protein sequence ID" value="MCU9612377.1"/>
    <property type="molecule type" value="Genomic_DNA"/>
</dbReference>
<dbReference type="InterPro" id="IPR050523">
    <property type="entry name" value="AKR_Detox_Biosynth"/>
</dbReference>
<dbReference type="InterPro" id="IPR020471">
    <property type="entry name" value="AKR"/>
</dbReference>
<name>A0AAE3IQK2_9BACI</name>